<dbReference type="PANTHER" id="PTHR34406">
    <property type="entry name" value="PROTEIN YCEI"/>
    <property type="match status" value="1"/>
</dbReference>
<dbReference type="InterPro" id="IPR036761">
    <property type="entry name" value="TTHA0802/YceI-like_sf"/>
</dbReference>
<dbReference type="InterPro" id="IPR007372">
    <property type="entry name" value="Lipid/polyisoprenoid-bd_YceI"/>
</dbReference>
<evidence type="ECO:0000259" key="1">
    <source>
        <dbReference type="SMART" id="SM00867"/>
    </source>
</evidence>
<dbReference type="Pfam" id="PF04264">
    <property type="entry name" value="YceI"/>
    <property type="match status" value="1"/>
</dbReference>
<gene>
    <name evidence="2" type="ORF">ENO59_03620</name>
</gene>
<dbReference type="EMBL" id="DSGB01000004">
    <property type="protein sequence ID" value="HER95592.1"/>
    <property type="molecule type" value="Genomic_DNA"/>
</dbReference>
<organism evidence="2">
    <name type="scientific">Rhodothermus marinus</name>
    <name type="common">Rhodothermus obamensis</name>
    <dbReference type="NCBI Taxonomy" id="29549"/>
    <lineage>
        <taxon>Bacteria</taxon>
        <taxon>Pseudomonadati</taxon>
        <taxon>Rhodothermota</taxon>
        <taxon>Rhodothermia</taxon>
        <taxon>Rhodothermales</taxon>
        <taxon>Rhodothermaceae</taxon>
        <taxon>Rhodothermus</taxon>
    </lineage>
</organism>
<reference evidence="2" key="1">
    <citation type="journal article" date="2020" name="mSystems">
        <title>Genome- and Community-Level Interaction Insights into Carbon Utilization and Element Cycling Functions of Hydrothermarchaeota in Hydrothermal Sediment.</title>
        <authorList>
            <person name="Zhou Z."/>
            <person name="Liu Y."/>
            <person name="Xu W."/>
            <person name="Pan J."/>
            <person name="Luo Z.H."/>
            <person name="Li M."/>
        </authorList>
    </citation>
    <scope>NUCLEOTIDE SEQUENCE [LARGE SCALE GENOMIC DNA]</scope>
    <source>
        <strain evidence="2">SpSt-143</strain>
    </source>
</reference>
<proteinExistence type="predicted"/>
<dbReference type="AlphaFoldDB" id="A0A7V2AZL8"/>
<protein>
    <submittedName>
        <fullName evidence="2">Polyisoprenoid-binding protein</fullName>
    </submittedName>
</protein>
<sequence>MRTVYLFLLPAVLFVAGLSLPFDTPQKSEVRSWSIDKSHSSVGFRVRHLGISYVNGVFTDYDATLQFDPADLSTLKTSATIRVASINTGIERRDNHLRSADFFDVERYPEIRFVSKAVRNLQGNRFQLVGDLTIKGVTKEVVLDVEFLGTAQGMQGEQRAAFTARGTIDRFDFGLQWNRLTEAGGVVVGREVTLLIDLEVVQENV</sequence>
<accession>A0A7V2AZL8</accession>
<evidence type="ECO:0000313" key="2">
    <source>
        <dbReference type="EMBL" id="HER95592.1"/>
    </source>
</evidence>
<dbReference type="Gene3D" id="2.40.128.110">
    <property type="entry name" value="Lipid/polyisoprenoid-binding, YceI-like"/>
    <property type="match status" value="1"/>
</dbReference>
<feature type="domain" description="Lipid/polyisoprenoid-binding YceI-like" evidence="1">
    <location>
        <begin position="32"/>
        <end position="201"/>
    </location>
</feature>
<dbReference type="PANTHER" id="PTHR34406:SF1">
    <property type="entry name" value="PROTEIN YCEI"/>
    <property type="match status" value="1"/>
</dbReference>
<name>A0A7V2AZL8_RHOMR</name>
<comment type="caution">
    <text evidence="2">The sequence shown here is derived from an EMBL/GenBank/DDBJ whole genome shotgun (WGS) entry which is preliminary data.</text>
</comment>
<dbReference type="SUPFAM" id="SSF101874">
    <property type="entry name" value="YceI-like"/>
    <property type="match status" value="1"/>
</dbReference>
<dbReference type="SMART" id="SM00867">
    <property type="entry name" value="YceI"/>
    <property type="match status" value="1"/>
</dbReference>